<dbReference type="PRINTS" id="PR00081">
    <property type="entry name" value="GDHRDH"/>
</dbReference>
<feature type="chain" id="PRO_5045163613" evidence="4">
    <location>
        <begin position="23"/>
        <end position="273"/>
    </location>
</feature>
<dbReference type="SUPFAM" id="SSF51735">
    <property type="entry name" value="NAD(P)-binding Rossmann-fold domains"/>
    <property type="match status" value="1"/>
</dbReference>
<evidence type="ECO:0000313" key="6">
    <source>
        <dbReference type="Proteomes" id="UP001360953"/>
    </source>
</evidence>
<dbReference type="EMBL" id="JBBPEH010000002">
    <property type="protein sequence ID" value="KAK7542097.1"/>
    <property type="molecule type" value="Genomic_DNA"/>
</dbReference>
<dbReference type="GeneID" id="92035326"/>
<organism evidence="5 6">
    <name type="scientific">Phyllosticta citribraziliensis</name>
    <dbReference type="NCBI Taxonomy" id="989973"/>
    <lineage>
        <taxon>Eukaryota</taxon>
        <taxon>Fungi</taxon>
        <taxon>Dikarya</taxon>
        <taxon>Ascomycota</taxon>
        <taxon>Pezizomycotina</taxon>
        <taxon>Dothideomycetes</taxon>
        <taxon>Dothideomycetes incertae sedis</taxon>
        <taxon>Botryosphaeriales</taxon>
        <taxon>Phyllostictaceae</taxon>
        <taxon>Phyllosticta</taxon>
    </lineage>
</organism>
<dbReference type="InterPro" id="IPR036291">
    <property type="entry name" value="NAD(P)-bd_dom_sf"/>
</dbReference>
<reference evidence="5 6" key="1">
    <citation type="submission" date="2024-04" db="EMBL/GenBank/DDBJ databases">
        <title>Phyllosticta paracitricarpa is synonymous to the EU quarantine fungus P. citricarpa based on phylogenomic analyses.</title>
        <authorList>
            <consortium name="Lawrence Berkeley National Laboratory"/>
            <person name="Van ingen-buijs V.A."/>
            <person name="Van westerhoven A.C."/>
            <person name="Haridas S."/>
            <person name="Skiadas P."/>
            <person name="Martin F."/>
            <person name="Groenewald J.Z."/>
            <person name="Crous P.W."/>
            <person name="Seidl M.F."/>
        </authorList>
    </citation>
    <scope>NUCLEOTIDE SEQUENCE [LARGE SCALE GENOMIC DNA]</scope>
    <source>
        <strain evidence="5 6">CPC 17464</strain>
    </source>
</reference>
<dbReference type="PANTHER" id="PTHR43669">
    <property type="entry name" value="5-KETO-D-GLUCONATE 5-REDUCTASE"/>
    <property type="match status" value="1"/>
</dbReference>
<protein>
    <submittedName>
        <fullName evidence="5">Short-chain dehydrogenase/ reductase-like protein</fullName>
    </submittedName>
</protein>
<accession>A0ABR1M3C6</accession>
<dbReference type="InterPro" id="IPR002347">
    <property type="entry name" value="SDR_fam"/>
</dbReference>
<comment type="caution">
    <text evidence="5">The sequence shown here is derived from an EMBL/GenBank/DDBJ whole genome shotgun (WGS) entry which is preliminary data.</text>
</comment>
<dbReference type="Proteomes" id="UP001360953">
    <property type="component" value="Unassembled WGS sequence"/>
</dbReference>
<sequence length="273" mass="30701">MGFAYKKVLLVGATSGIGLALADKLVQEGVHVISVGRRKENLDEFVSKHGKDKASSYVFDINNISEIPKFRDDILAAHPDLDCLFLNSGIQRGLNFTKPEKINLDNFELELQTNYTSFVHLTVAFLPFFQKKKEPNSIIYTTSAVAFVPITHCPNYCATKAALHQLILVLRQQLKDGGFKNLKIIELYPPAVQTELHDADKQPFIEGGRQIGMPLADFVQESWEGLEAGKEEIPVGMAKEAWSTWEQTRQESYRHTHEMLMGPNGPMKGFYES</sequence>
<dbReference type="Pfam" id="PF00106">
    <property type="entry name" value="adh_short"/>
    <property type="match status" value="1"/>
</dbReference>
<proteinExistence type="inferred from homology"/>
<evidence type="ECO:0000256" key="3">
    <source>
        <dbReference type="ARBA" id="ARBA00023002"/>
    </source>
</evidence>
<dbReference type="PANTHER" id="PTHR43669:SF11">
    <property type="entry name" value="SHORT-CHAIN DEHYDROGENASE_OXIDOREDUCTASE"/>
    <property type="match status" value="1"/>
</dbReference>
<keyword evidence="3" id="KW-0560">Oxidoreductase</keyword>
<dbReference type="InterPro" id="IPR020904">
    <property type="entry name" value="Sc_DH/Rdtase_CS"/>
</dbReference>
<keyword evidence="4" id="KW-0732">Signal</keyword>
<evidence type="ECO:0000256" key="1">
    <source>
        <dbReference type="ARBA" id="ARBA00006484"/>
    </source>
</evidence>
<feature type="signal peptide" evidence="4">
    <location>
        <begin position="1"/>
        <end position="22"/>
    </location>
</feature>
<evidence type="ECO:0000256" key="4">
    <source>
        <dbReference type="SAM" id="SignalP"/>
    </source>
</evidence>
<keyword evidence="2" id="KW-0521">NADP</keyword>
<name>A0ABR1M3C6_9PEZI</name>
<evidence type="ECO:0000313" key="5">
    <source>
        <dbReference type="EMBL" id="KAK7542097.1"/>
    </source>
</evidence>
<dbReference type="RefSeq" id="XP_066658390.1">
    <property type="nucleotide sequence ID" value="XM_066802420.1"/>
</dbReference>
<dbReference type="PROSITE" id="PS00061">
    <property type="entry name" value="ADH_SHORT"/>
    <property type="match status" value="1"/>
</dbReference>
<gene>
    <name evidence="5" type="ORF">J3D65DRAFT_649604</name>
</gene>
<dbReference type="Gene3D" id="3.40.50.720">
    <property type="entry name" value="NAD(P)-binding Rossmann-like Domain"/>
    <property type="match status" value="1"/>
</dbReference>
<keyword evidence="6" id="KW-1185">Reference proteome</keyword>
<comment type="similarity">
    <text evidence="1">Belongs to the short-chain dehydrogenases/reductases (SDR) family.</text>
</comment>
<evidence type="ECO:0000256" key="2">
    <source>
        <dbReference type="ARBA" id="ARBA00022857"/>
    </source>
</evidence>